<sequence>MLNFFFQIFHQLLTIIVVHVKPRLVTTAPQYWCHSCEEGLCAECFEHHKAIKASRSHITVDFTKFMKLKPFISTIDTECGLMFLVNNIEKVIENRVKNKEKISNQSTKSRSDIQILRKEINKHLDNLESQLATKSDKIIQDENEKLENILQRLEEKKSNVNDIKQNFSELKIGGTNLQVFISSRQIDKTISEVNESLNLEMTDENMSELSLEFKMNPDFEETINQLLNVHLNKEESTVLLDLFYKTFLSNCFRRCN</sequence>
<dbReference type="EMBL" id="UYJE01002080">
    <property type="protein sequence ID" value="VDI07686.1"/>
    <property type="molecule type" value="Genomic_DNA"/>
</dbReference>
<organism evidence="3 4">
    <name type="scientific">Mytilus galloprovincialis</name>
    <name type="common">Mediterranean mussel</name>
    <dbReference type="NCBI Taxonomy" id="29158"/>
    <lineage>
        <taxon>Eukaryota</taxon>
        <taxon>Metazoa</taxon>
        <taxon>Spiralia</taxon>
        <taxon>Lophotrochozoa</taxon>
        <taxon>Mollusca</taxon>
        <taxon>Bivalvia</taxon>
        <taxon>Autobranchia</taxon>
        <taxon>Pteriomorphia</taxon>
        <taxon>Mytilida</taxon>
        <taxon>Mytiloidea</taxon>
        <taxon>Mytilidae</taxon>
        <taxon>Mytilinae</taxon>
        <taxon>Mytilus</taxon>
    </lineage>
</organism>
<feature type="chain" id="PRO_5032968650" description="B box-type domain-containing protein" evidence="2">
    <location>
        <begin position="28"/>
        <end position="256"/>
    </location>
</feature>
<gene>
    <name evidence="3" type="ORF">MGAL_10B005280</name>
</gene>
<dbReference type="Proteomes" id="UP000596742">
    <property type="component" value="Unassembled WGS sequence"/>
</dbReference>
<keyword evidence="4" id="KW-1185">Reference proteome</keyword>
<evidence type="ECO:0000256" key="1">
    <source>
        <dbReference type="SAM" id="Coils"/>
    </source>
</evidence>
<feature type="coiled-coil region" evidence="1">
    <location>
        <begin position="113"/>
        <end position="170"/>
    </location>
</feature>
<feature type="signal peptide" evidence="2">
    <location>
        <begin position="1"/>
        <end position="27"/>
    </location>
</feature>
<accession>A0A8B6CQZ2</accession>
<evidence type="ECO:0008006" key="5">
    <source>
        <dbReference type="Google" id="ProtNLM"/>
    </source>
</evidence>
<dbReference type="AlphaFoldDB" id="A0A8B6CQZ2"/>
<evidence type="ECO:0000256" key="2">
    <source>
        <dbReference type="SAM" id="SignalP"/>
    </source>
</evidence>
<evidence type="ECO:0000313" key="4">
    <source>
        <dbReference type="Proteomes" id="UP000596742"/>
    </source>
</evidence>
<comment type="caution">
    <text evidence="3">The sequence shown here is derived from an EMBL/GenBank/DDBJ whole genome shotgun (WGS) entry which is preliminary data.</text>
</comment>
<protein>
    <recommendedName>
        <fullName evidence="5">B box-type domain-containing protein</fullName>
    </recommendedName>
</protein>
<keyword evidence="1" id="KW-0175">Coiled coil</keyword>
<proteinExistence type="predicted"/>
<name>A0A8B6CQZ2_MYTGA</name>
<evidence type="ECO:0000313" key="3">
    <source>
        <dbReference type="EMBL" id="VDI07686.1"/>
    </source>
</evidence>
<keyword evidence="2" id="KW-0732">Signal</keyword>
<reference evidence="3" key="1">
    <citation type="submission" date="2018-11" db="EMBL/GenBank/DDBJ databases">
        <authorList>
            <person name="Alioto T."/>
            <person name="Alioto T."/>
        </authorList>
    </citation>
    <scope>NUCLEOTIDE SEQUENCE</scope>
</reference>